<dbReference type="Gene3D" id="3.40.50.10610">
    <property type="entry name" value="ABC-type transport auxiliary lipoprotein component"/>
    <property type="match status" value="1"/>
</dbReference>
<dbReference type="RefSeq" id="WP_120514314.1">
    <property type="nucleotide sequence ID" value="NZ_QXZY01000001.1"/>
</dbReference>
<gene>
    <name evidence="2" type="ORF">EG028_01770</name>
</gene>
<dbReference type="OrthoDB" id="669636at2"/>
<organism evidence="2 3">
    <name type="scientific">Chitinophaga barathri</name>
    <dbReference type="NCBI Taxonomy" id="1647451"/>
    <lineage>
        <taxon>Bacteria</taxon>
        <taxon>Pseudomonadati</taxon>
        <taxon>Bacteroidota</taxon>
        <taxon>Chitinophagia</taxon>
        <taxon>Chitinophagales</taxon>
        <taxon>Chitinophagaceae</taxon>
        <taxon>Chitinophaga</taxon>
    </lineage>
</organism>
<evidence type="ECO:0000313" key="2">
    <source>
        <dbReference type="EMBL" id="RPD43043.1"/>
    </source>
</evidence>
<accession>A0A3N4N5Y3</accession>
<name>A0A3N4N5Y3_9BACT</name>
<comment type="caution">
    <text evidence="2">The sequence shown here is derived from an EMBL/GenBank/DDBJ whole genome shotgun (WGS) entry which is preliminary data.</text>
</comment>
<keyword evidence="3" id="KW-1185">Reference proteome</keyword>
<reference evidence="3" key="1">
    <citation type="submission" date="2018-11" db="EMBL/GenBank/DDBJ databases">
        <title>Chitinophaga lutea sp.nov., isolate from arsenic contaminated soil.</title>
        <authorList>
            <person name="Zong Y."/>
        </authorList>
    </citation>
    <scope>NUCLEOTIDE SEQUENCE [LARGE SCALE GENOMIC DNA]</scope>
    <source>
        <strain evidence="3">YLT18</strain>
    </source>
</reference>
<feature type="compositionally biased region" description="Polar residues" evidence="1">
    <location>
        <begin position="79"/>
        <end position="89"/>
    </location>
</feature>
<dbReference type="Proteomes" id="UP000279089">
    <property type="component" value="Unassembled WGS sequence"/>
</dbReference>
<protein>
    <submittedName>
        <fullName evidence="2">Uncharacterized protein</fullName>
    </submittedName>
</protein>
<feature type="region of interest" description="Disordered" evidence="1">
    <location>
        <begin position="76"/>
        <end position="106"/>
    </location>
</feature>
<evidence type="ECO:0000313" key="3">
    <source>
        <dbReference type="Proteomes" id="UP000279089"/>
    </source>
</evidence>
<evidence type="ECO:0000256" key="1">
    <source>
        <dbReference type="SAM" id="MobiDB-lite"/>
    </source>
</evidence>
<proteinExistence type="predicted"/>
<dbReference type="AlphaFoldDB" id="A0A3N4N5Y3"/>
<dbReference type="EMBL" id="RMBX01000001">
    <property type="protein sequence ID" value="RPD43043.1"/>
    <property type="molecule type" value="Genomic_DNA"/>
</dbReference>
<sequence>MRKVIKLMVLILLAYFVSISVKTFAQSKEDVLVMKNGDRKSGKVITVTATAVKFTYSKETAEYEIEKSEISRVEFASGRTESFDQQPAATATRAEPANTPQLASPEQRKNKVAVLPFEIETNEQGLATPAMSKQIQESCVNALRAQSPFQTIQDPMTTNNILAKKNLQASDLAMFTPKEWAELLGVEYVVIGSYSIQNKGTQTFGSGIASYDSKTKDDKTKGTAYGTTNSYTTVNYDTHVTVGVYNDHGEQIFSDSRAPAFGGLDSYKSALKTLMKKSPFGRK</sequence>